<dbReference type="Proteomes" id="UP000053789">
    <property type="component" value="Unassembled WGS sequence"/>
</dbReference>
<name>A0A0D2H8F4_CLAB1</name>
<dbReference type="PRINTS" id="PR00081">
    <property type="entry name" value="GDHRDH"/>
</dbReference>
<dbReference type="PANTHER" id="PTHR42820">
    <property type="entry name" value="SHORT-CHAIN DEHYDROGENASE REDUCTASE"/>
    <property type="match status" value="1"/>
</dbReference>
<sequence>MQQLVALVTGAASGIGKATARKLASRGISVVLADMNQELGTTIAKELRDKYNVKTIFHRVDVTKEPEVKDLIAEAVKLSGRLDYAANCAGIAETVANEEESITTAWFDKVHSVNTRGVWLCQKYQAQQMRSQTPRAITYNPPTEQTVPPQRGAIVNVISISGLVSMGFAAYTPSKHAAVGITKTGAKFYGPEGIRVNGICPGWTITPMTNRSYGDGAVAGTAQYDESPVNKNITLGRMAFAEEQANVISFLLSDESSYMNGSLLVVDGGFHDIVSA</sequence>
<dbReference type="SUPFAM" id="SSF51735">
    <property type="entry name" value="NAD(P)-binding Rossmann-fold domains"/>
    <property type="match status" value="1"/>
</dbReference>
<dbReference type="PANTHER" id="PTHR42820:SF1">
    <property type="entry name" value="SHORT-CHAIN DEHYDROGENASE_REDUCTASE FAMILY PROTEIN"/>
    <property type="match status" value="1"/>
</dbReference>
<evidence type="ECO:0000256" key="1">
    <source>
        <dbReference type="ARBA" id="ARBA00022857"/>
    </source>
</evidence>
<accession>A0A0D2H8F4</accession>
<dbReference type="PRINTS" id="PR00080">
    <property type="entry name" value="SDRFAMILY"/>
</dbReference>
<dbReference type="RefSeq" id="XP_016613849.1">
    <property type="nucleotide sequence ID" value="XM_016769997.1"/>
</dbReference>
<dbReference type="VEuPathDB" id="FungiDB:Z519_12291"/>
<dbReference type="HOGENOM" id="CLU_010194_1_0_1"/>
<proteinExistence type="predicted"/>
<organism evidence="2 3">
    <name type="scientific">Cladophialophora bantiana (strain ATCC 10958 / CBS 173.52 / CDC B-1940 / NIH 8579)</name>
    <name type="common">Xylohypha bantiana</name>
    <dbReference type="NCBI Taxonomy" id="1442370"/>
    <lineage>
        <taxon>Eukaryota</taxon>
        <taxon>Fungi</taxon>
        <taxon>Dikarya</taxon>
        <taxon>Ascomycota</taxon>
        <taxon>Pezizomycotina</taxon>
        <taxon>Eurotiomycetes</taxon>
        <taxon>Chaetothyriomycetidae</taxon>
        <taxon>Chaetothyriales</taxon>
        <taxon>Herpotrichiellaceae</taxon>
        <taxon>Cladophialophora</taxon>
    </lineage>
</organism>
<gene>
    <name evidence="2" type="ORF">Z519_12291</name>
</gene>
<dbReference type="InterPro" id="IPR002347">
    <property type="entry name" value="SDR_fam"/>
</dbReference>
<keyword evidence="3" id="KW-1185">Reference proteome</keyword>
<dbReference type="FunFam" id="3.40.50.720:FF:000084">
    <property type="entry name" value="Short-chain dehydrogenase reductase"/>
    <property type="match status" value="1"/>
</dbReference>
<dbReference type="AlphaFoldDB" id="A0A0D2H8F4"/>
<evidence type="ECO:0008006" key="4">
    <source>
        <dbReference type="Google" id="ProtNLM"/>
    </source>
</evidence>
<dbReference type="GO" id="GO:0016491">
    <property type="term" value="F:oxidoreductase activity"/>
    <property type="evidence" value="ECO:0007669"/>
    <property type="project" value="UniProtKB-ARBA"/>
</dbReference>
<dbReference type="GeneID" id="27705219"/>
<protein>
    <recommendedName>
        <fullName evidence="4">3-oxoacyl-[acyl-carrier protein] reductase</fullName>
    </recommendedName>
</protein>
<dbReference type="Pfam" id="PF13561">
    <property type="entry name" value="adh_short_C2"/>
    <property type="match status" value="1"/>
</dbReference>
<dbReference type="CDD" id="cd05233">
    <property type="entry name" value="SDR_c"/>
    <property type="match status" value="1"/>
</dbReference>
<dbReference type="EMBL" id="KN847006">
    <property type="protein sequence ID" value="KIW87180.1"/>
    <property type="molecule type" value="Genomic_DNA"/>
</dbReference>
<dbReference type="OrthoDB" id="5840532at2759"/>
<reference evidence="2" key="1">
    <citation type="submission" date="2015-01" db="EMBL/GenBank/DDBJ databases">
        <title>The Genome Sequence of Cladophialophora bantiana CBS 173.52.</title>
        <authorList>
            <consortium name="The Broad Institute Genomics Platform"/>
            <person name="Cuomo C."/>
            <person name="de Hoog S."/>
            <person name="Gorbushina A."/>
            <person name="Stielow B."/>
            <person name="Teixiera M."/>
            <person name="Abouelleil A."/>
            <person name="Chapman S.B."/>
            <person name="Priest M."/>
            <person name="Young S.K."/>
            <person name="Wortman J."/>
            <person name="Nusbaum C."/>
            <person name="Birren B."/>
        </authorList>
    </citation>
    <scope>NUCLEOTIDE SEQUENCE [LARGE SCALE GENOMIC DNA]</scope>
    <source>
        <strain evidence="2">CBS 173.52</strain>
    </source>
</reference>
<keyword evidence="1" id="KW-0521">NADP</keyword>
<evidence type="ECO:0000313" key="2">
    <source>
        <dbReference type="EMBL" id="KIW87180.1"/>
    </source>
</evidence>
<dbReference type="Gene3D" id="3.40.50.720">
    <property type="entry name" value="NAD(P)-binding Rossmann-like Domain"/>
    <property type="match status" value="1"/>
</dbReference>
<dbReference type="InterPro" id="IPR036291">
    <property type="entry name" value="NAD(P)-bd_dom_sf"/>
</dbReference>
<evidence type="ECO:0000313" key="3">
    <source>
        <dbReference type="Proteomes" id="UP000053789"/>
    </source>
</evidence>